<protein>
    <recommendedName>
        <fullName evidence="1">CHASE2 domain-containing protein</fullName>
    </recommendedName>
</protein>
<evidence type="ECO:0000313" key="2">
    <source>
        <dbReference type="EMBL" id="ASC71800.1"/>
    </source>
</evidence>
<proteinExistence type="predicted"/>
<gene>
    <name evidence="2" type="ORF">XM38_027540</name>
</gene>
<dbReference type="InterPro" id="IPR007890">
    <property type="entry name" value="CHASE2"/>
</dbReference>
<evidence type="ECO:0000259" key="1">
    <source>
        <dbReference type="Pfam" id="PF05226"/>
    </source>
</evidence>
<sequence>MQLGETIFWPLTSNFGGYQGVDARGYQLLLDYRSPEQVARQVSLTRVLQGSLPSNWVKDKLILIGTTAPSAKDLFYTPYSSFEADNHQMAGVTISIVRPPVRLLSVVLDRRPCPGVGRSG</sequence>
<name>A0A1Z3HNE0_9CYAN</name>
<organism evidence="2 3">
    <name type="scientific">Halomicronema hongdechloris C2206</name>
    <dbReference type="NCBI Taxonomy" id="1641165"/>
    <lineage>
        <taxon>Bacteria</taxon>
        <taxon>Bacillati</taxon>
        <taxon>Cyanobacteriota</taxon>
        <taxon>Cyanophyceae</taxon>
        <taxon>Nodosilineales</taxon>
        <taxon>Nodosilineaceae</taxon>
        <taxon>Halomicronema</taxon>
    </lineage>
</organism>
<accession>A0A1Z3HNE0</accession>
<feature type="domain" description="CHASE2" evidence="1">
    <location>
        <begin position="21"/>
        <end position="94"/>
    </location>
</feature>
<dbReference type="Pfam" id="PF05226">
    <property type="entry name" value="CHASE2"/>
    <property type="match status" value="1"/>
</dbReference>
<dbReference type="AlphaFoldDB" id="A0A1Z3HNE0"/>
<reference evidence="2 3" key="1">
    <citation type="journal article" date="2016" name="Biochim. Biophys. Acta">
        <title>Characterization of red-shifted phycobilisomes isolated from the chlorophyll f-containing cyanobacterium Halomicronema hongdechloris.</title>
        <authorList>
            <person name="Li Y."/>
            <person name="Lin Y."/>
            <person name="Garvey C.J."/>
            <person name="Birch D."/>
            <person name="Corkery R.W."/>
            <person name="Loughlin P.C."/>
            <person name="Scheer H."/>
            <person name="Willows R.D."/>
            <person name="Chen M."/>
        </authorList>
    </citation>
    <scope>NUCLEOTIDE SEQUENCE [LARGE SCALE GENOMIC DNA]</scope>
    <source>
        <strain evidence="2 3">C2206</strain>
    </source>
</reference>
<dbReference type="EMBL" id="CP021983">
    <property type="protein sequence ID" value="ASC71800.1"/>
    <property type="molecule type" value="Genomic_DNA"/>
</dbReference>
<dbReference type="Proteomes" id="UP000191901">
    <property type="component" value="Chromosome"/>
</dbReference>
<dbReference type="KEGG" id="hhg:XM38_027540"/>
<keyword evidence="3" id="KW-1185">Reference proteome</keyword>
<evidence type="ECO:0000313" key="3">
    <source>
        <dbReference type="Proteomes" id="UP000191901"/>
    </source>
</evidence>